<name>A0A644WBU2_9ZZZZ</name>
<dbReference type="AlphaFoldDB" id="A0A644WBU2"/>
<comment type="caution">
    <text evidence="2">The sequence shown here is derived from an EMBL/GenBank/DDBJ whole genome shotgun (WGS) entry which is preliminary data.</text>
</comment>
<dbReference type="SUPFAM" id="SSF55729">
    <property type="entry name" value="Acyl-CoA N-acyltransferases (Nat)"/>
    <property type="match status" value="1"/>
</dbReference>
<proteinExistence type="predicted"/>
<dbReference type="InterPro" id="IPR000182">
    <property type="entry name" value="GNAT_dom"/>
</dbReference>
<dbReference type="Gene3D" id="3.40.630.30">
    <property type="match status" value="1"/>
</dbReference>
<accession>A0A644WBU2</accession>
<reference evidence="2" key="1">
    <citation type="submission" date="2019-08" db="EMBL/GenBank/DDBJ databases">
        <authorList>
            <person name="Kucharzyk K."/>
            <person name="Murdoch R.W."/>
            <person name="Higgins S."/>
            <person name="Loffler F."/>
        </authorList>
    </citation>
    <scope>NUCLEOTIDE SEQUENCE</scope>
</reference>
<dbReference type="Pfam" id="PF13302">
    <property type="entry name" value="Acetyltransf_3"/>
    <property type="match status" value="1"/>
</dbReference>
<gene>
    <name evidence="2" type="ORF">SDC9_47215</name>
</gene>
<feature type="domain" description="N-acetyltransferase" evidence="1">
    <location>
        <begin position="8"/>
        <end position="158"/>
    </location>
</feature>
<sequence>MELLTERLAIRNLNDNDFPEFEHTLNEVQRTCMGGPKEFFNWIISQYKQMDIANDLICFGIFDKEHGKLYGTAGAGKHDDLHEPEIFYMLLPEARGNGYATEAVKAITSWVFKNYKIPYLIATASVDNMPSQKVLERCGYKFIENRTLLVHVESKKYDFKYYRYFPVA</sequence>
<dbReference type="PANTHER" id="PTHR43792:SF1">
    <property type="entry name" value="N-ACETYLTRANSFERASE DOMAIN-CONTAINING PROTEIN"/>
    <property type="match status" value="1"/>
</dbReference>
<dbReference type="PROSITE" id="PS51186">
    <property type="entry name" value="GNAT"/>
    <property type="match status" value="1"/>
</dbReference>
<evidence type="ECO:0000259" key="1">
    <source>
        <dbReference type="PROSITE" id="PS51186"/>
    </source>
</evidence>
<dbReference type="InterPro" id="IPR016181">
    <property type="entry name" value="Acyl_CoA_acyltransferase"/>
</dbReference>
<evidence type="ECO:0000313" key="2">
    <source>
        <dbReference type="EMBL" id="MPM00978.1"/>
    </source>
</evidence>
<dbReference type="InterPro" id="IPR051531">
    <property type="entry name" value="N-acetyltransferase"/>
</dbReference>
<protein>
    <recommendedName>
        <fullName evidence="1">N-acetyltransferase domain-containing protein</fullName>
    </recommendedName>
</protein>
<dbReference type="EMBL" id="VSSQ01000765">
    <property type="protein sequence ID" value="MPM00978.1"/>
    <property type="molecule type" value="Genomic_DNA"/>
</dbReference>
<dbReference type="PANTHER" id="PTHR43792">
    <property type="entry name" value="GNAT FAMILY, PUTATIVE (AFU_ORTHOLOGUE AFUA_3G00765)-RELATED-RELATED"/>
    <property type="match status" value="1"/>
</dbReference>
<organism evidence="2">
    <name type="scientific">bioreactor metagenome</name>
    <dbReference type="NCBI Taxonomy" id="1076179"/>
    <lineage>
        <taxon>unclassified sequences</taxon>
        <taxon>metagenomes</taxon>
        <taxon>ecological metagenomes</taxon>
    </lineage>
</organism>
<dbReference type="GO" id="GO:0016747">
    <property type="term" value="F:acyltransferase activity, transferring groups other than amino-acyl groups"/>
    <property type="evidence" value="ECO:0007669"/>
    <property type="project" value="InterPro"/>
</dbReference>